<feature type="compositionally biased region" description="Acidic residues" evidence="1">
    <location>
        <begin position="110"/>
        <end position="119"/>
    </location>
</feature>
<accession>A0AAE9IZZ5</accession>
<gene>
    <name evidence="2" type="ORF">L3Y34_016098</name>
</gene>
<feature type="compositionally biased region" description="Acidic residues" evidence="1">
    <location>
        <begin position="89"/>
        <end position="102"/>
    </location>
</feature>
<sequence length="271" mass="30763">MKSILLSYTGFEKVNLPELVYDPSLETSSHVLLTVLGADGVEKIVITKDFYLGHIRKFILNLETMQYDALAPVDKKLFARRTELEDFLEDSVIEDKEEEETSAMEKSADGEDDDNEEVDENKQKTALLSEMVVRLVPGLTLSQTHSSPAPESVELAEKSDLSIGSFFDAESTLWYLYTHSYSENDIDKNPNLMAFSQLSNSMYESCFTVIEKNLVEETIEEKKTMDSATQSASISSSSDSDHYNEISEHSHEFILSDFTDRRRWMETKATN</sequence>
<feature type="region of interest" description="Disordered" evidence="1">
    <location>
        <begin position="221"/>
        <end position="243"/>
    </location>
</feature>
<dbReference type="AlphaFoldDB" id="A0AAE9IZZ5"/>
<evidence type="ECO:0000313" key="2">
    <source>
        <dbReference type="EMBL" id="ULU13367.1"/>
    </source>
</evidence>
<feature type="compositionally biased region" description="Low complexity" evidence="1">
    <location>
        <begin position="226"/>
        <end position="238"/>
    </location>
</feature>
<dbReference type="EMBL" id="CP090891">
    <property type="protein sequence ID" value="ULU13367.1"/>
    <property type="molecule type" value="Genomic_DNA"/>
</dbReference>
<evidence type="ECO:0000313" key="3">
    <source>
        <dbReference type="Proteomes" id="UP000827892"/>
    </source>
</evidence>
<feature type="region of interest" description="Disordered" evidence="1">
    <location>
        <begin position="89"/>
        <end position="121"/>
    </location>
</feature>
<proteinExistence type="predicted"/>
<protein>
    <submittedName>
        <fullName evidence="2">Uncharacterized protein</fullName>
    </submittedName>
</protein>
<evidence type="ECO:0000256" key="1">
    <source>
        <dbReference type="SAM" id="MobiDB-lite"/>
    </source>
</evidence>
<name>A0AAE9IZZ5_CAEBR</name>
<reference evidence="2 3" key="1">
    <citation type="submission" date="2022-05" db="EMBL/GenBank/DDBJ databases">
        <title>Chromosome-level reference genomes for two strains of Caenorhabditis briggsae: an improved platform for comparative genomics.</title>
        <authorList>
            <person name="Stevens L."/>
            <person name="Andersen E.C."/>
        </authorList>
    </citation>
    <scope>NUCLEOTIDE SEQUENCE [LARGE SCALE GENOMIC DNA]</scope>
    <source>
        <strain evidence="2">QX1410_ONT</strain>
        <tissue evidence="2">Whole-organism</tissue>
    </source>
</reference>
<organism evidence="2 3">
    <name type="scientific">Caenorhabditis briggsae</name>
    <dbReference type="NCBI Taxonomy" id="6238"/>
    <lineage>
        <taxon>Eukaryota</taxon>
        <taxon>Metazoa</taxon>
        <taxon>Ecdysozoa</taxon>
        <taxon>Nematoda</taxon>
        <taxon>Chromadorea</taxon>
        <taxon>Rhabditida</taxon>
        <taxon>Rhabditina</taxon>
        <taxon>Rhabditomorpha</taxon>
        <taxon>Rhabditoidea</taxon>
        <taxon>Rhabditidae</taxon>
        <taxon>Peloderinae</taxon>
        <taxon>Caenorhabditis</taxon>
    </lineage>
</organism>
<dbReference type="Proteomes" id="UP000827892">
    <property type="component" value="Chromosome I"/>
</dbReference>